<keyword evidence="11" id="KW-0175">Coiled coil</keyword>
<name>A0ABD2QEP6_9PLAT</name>
<protein>
    <recommendedName>
        <fullName evidence="15">Transmembrane protein</fullName>
    </recommendedName>
</protein>
<dbReference type="Proteomes" id="UP001626550">
    <property type="component" value="Unassembled WGS sequence"/>
</dbReference>
<feature type="transmembrane region" description="Helical" evidence="12">
    <location>
        <begin position="129"/>
        <end position="153"/>
    </location>
</feature>
<keyword evidence="4 12" id="KW-0812">Transmembrane</keyword>
<dbReference type="GO" id="GO:0005929">
    <property type="term" value="C:cilium"/>
    <property type="evidence" value="ECO:0007669"/>
    <property type="project" value="UniProtKB-SubCell"/>
</dbReference>
<comment type="caution">
    <text evidence="13">The sequence shown here is derived from an EMBL/GenBank/DDBJ whole genome shotgun (WGS) entry which is preliminary data.</text>
</comment>
<dbReference type="InterPro" id="IPR029409">
    <property type="entry name" value="TMEM237"/>
</dbReference>
<keyword evidence="5" id="KW-0970">Cilium biogenesis/degradation</keyword>
<dbReference type="GO" id="GO:0016020">
    <property type="term" value="C:membrane"/>
    <property type="evidence" value="ECO:0007669"/>
    <property type="project" value="UniProtKB-SubCell"/>
</dbReference>
<dbReference type="Pfam" id="PF15383">
    <property type="entry name" value="TMEM237"/>
    <property type="match status" value="1"/>
</dbReference>
<evidence type="ECO:0000256" key="12">
    <source>
        <dbReference type="SAM" id="Phobius"/>
    </source>
</evidence>
<accession>A0ABD2QEP6</accession>
<feature type="coiled-coil region" evidence="11">
    <location>
        <begin position="27"/>
        <end position="54"/>
    </location>
</feature>
<dbReference type="GO" id="GO:0030030">
    <property type="term" value="P:cell projection organization"/>
    <property type="evidence" value="ECO:0007669"/>
    <property type="project" value="UniProtKB-KW"/>
</dbReference>
<evidence type="ECO:0000256" key="8">
    <source>
        <dbReference type="ARBA" id="ARBA00023136"/>
    </source>
</evidence>
<gene>
    <name evidence="13" type="ORF">Ciccas_003329</name>
</gene>
<keyword evidence="9" id="KW-0966">Cell projection</keyword>
<keyword evidence="6 12" id="KW-1133">Transmembrane helix</keyword>
<proteinExistence type="inferred from homology"/>
<evidence type="ECO:0000256" key="10">
    <source>
        <dbReference type="ARBA" id="ARBA00025631"/>
    </source>
</evidence>
<evidence type="ECO:0000313" key="14">
    <source>
        <dbReference type="Proteomes" id="UP001626550"/>
    </source>
</evidence>
<dbReference type="PANTHER" id="PTHR28388:SF1">
    <property type="entry name" value="TRANSMEMBRANE PROTEIN 237"/>
    <property type="match status" value="1"/>
</dbReference>
<evidence type="ECO:0000256" key="5">
    <source>
        <dbReference type="ARBA" id="ARBA00022794"/>
    </source>
</evidence>
<evidence type="ECO:0000313" key="13">
    <source>
        <dbReference type="EMBL" id="KAL3318009.1"/>
    </source>
</evidence>
<evidence type="ECO:0000256" key="9">
    <source>
        <dbReference type="ARBA" id="ARBA00023273"/>
    </source>
</evidence>
<feature type="transmembrane region" description="Helical" evidence="12">
    <location>
        <begin position="223"/>
        <end position="242"/>
    </location>
</feature>
<evidence type="ECO:0008006" key="15">
    <source>
        <dbReference type="Google" id="ProtNLM"/>
    </source>
</evidence>
<feature type="transmembrane region" description="Helical" evidence="12">
    <location>
        <begin position="173"/>
        <end position="202"/>
    </location>
</feature>
<sequence>MEASEVKKSKKRIRRVREKTNLGFENEIGLASELKELEEDVDQEDKNIILYNKSGYSINLYLVEIQSASATKQSIYVEKRDKFIEQTQKEYEAKLKKIIADGLIISPSSSISKISTNFAIGLVGFFERFGYLVLGILTGCALVHTLVVNGLFYPPAQINSGSISFTQNLGSNFIINYGLYAEGVAITYYVALVFSLLGLLNLNDFGKITGQCVANCFAFRNGALSILFLFAAFCIHNAMYYLNYSIVQTASQMNITTTVSNSQVLQAQFRSWLILDAVRTSLILVTWSLVSLSTSFPNDRMKKTLLKGIGNIEDLIKTYS</sequence>
<keyword evidence="7" id="KW-0969">Cilium</keyword>
<evidence type="ECO:0000256" key="6">
    <source>
        <dbReference type="ARBA" id="ARBA00022989"/>
    </source>
</evidence>
<dbReference type="PANTHER" id="PTHR28388">
    <property type="entry name" value="TRANSMEMBRANE PROTEIN 237"/>
    <property type="match status" value="1"/>
</dbReference>
<evidence type="ECO:0000256" key="7">
    <source>
        <dbReference type="ARBA" id="ARBA00023069"/>
    </source>
</evidence>
<keyword evidence="8 12" id="KW-0472">Membrane</keyword>
<evidence type="ECO:0000256" key="2">
    <source>
        <dbReference type="ARBA" id="ARBA00004141"/>
    </source>
</evidence>
<evidence type="ECO:0000256" key="4">
    <source>
        <dbReference type="ARBA" id="ARBA00022692"/>
    </source>
</evidence>
<comment type="subcellular location">
    <subcellularLocation>
        <location evidence="1">Cell projection</location>
        <location evidence="1">Cilium</location>
    </subcellularLocation>
    <subcellularLocation>
        <location evidence="2">Membrane</location>
        <topology evidence="2">Multi-pass membrane protein</topology>
    </subcellularLocation>
</comment>
<comment type="similarity">
    <text evidence="3">Belongs to the TMEM237 family.</text>
</comment>
<evidence type="ECO:0000256" key="3">
    <source>
        <dbReference type="ARBA" id="ARBA00008783"/>
    </source>
</evidence>
<dbReference type="EMBL" id="JBJKFK010000299">
    <property type="protein sequence ID" value="KAL3318009.1"/>
    <property type="molecule type" value="Genomic_DNA"/>
</dbReference>
<keyword evidence="14" id="KW-1185">Reference proteome</keyword>
<comment type="function">
    <text evidence="10">Component of the transition zone in primary cilia. Required for ciliogenesis.</text>
</comment>
<reference evidence="13 14" key="1">
    <citation type="submission" date="2024-11" db="EMBL/GenBank/DDBJ databases">
        <title>Adaptive evolution of stress response genes in parasites aligns with host niche diversity.</title>
        <authorList>
            <person name="Hahn C."/>
            <person name="Resl P."/>
        </authorList>
    </citation>
    <scope>NUCLEOTIDE SEQUENCE [LARGE SCALE GENOMIC DNA]</scope>
    <source>
        <strain evidence="13">EGGRZ-B1_66</strain>
        <tissue evidence="13">Body</tissue>
    </source>
</reference>
<dbReference type="AlphaFoldDB" id="A0ABD2QEP6"/>
<evidence type="ECO:0000256" key="11">
    <source>
        <dbReference type="SAM" id="Coils"/>
    </source>
</evidence>
<organism evidence="13 14">
    <name type="scientific">Cichlidogyrus casuarinus</name>
    <dbReference type="NCBI Taxonomy" id="1844966"/>
    <lineage>
        <taxon>Eukaryota</taxon>
        <taxon>Metazoa</taxon>
        <taxon>Spiralia</taxon>
        <taxon>Lophotrochozoa</taxon>
        <taxon>Platyhelminthes</taxon>
        <taxon>Monogenea</taxon>
        <taxon>Monopisthocotylea</taxon>
        <taxon>Dactylogyridea</taxon>
        <taxon>Ancyrocephalidae</taxon>
        <taxon>Cichlidogyrus</taxon>
    </lineage>
</organism>
<evidence type="ECO:0000256" key="1">
    <source>
        <dbReference type="ARBA" id="ARBA00004138"/>
    </source>
</evidence>